<dbReference type="Proteomes" id="UP000027602">
    <property type="component" value="Chromosome"/>
</dbReference>
<protein>
    <submittedName>
        <fullName evidence="1">Putative secreted protein</fullName>
    </submittedName>
</protein>
<dbReference type="OrthoDB" id="2875172at2"/>
<dbReference type="HOGENOM" id="CLU_1507732_0_0_9"/>
<sequence length="178" mass="19448">MFKRLFSFSNPLGIALTATAVILTLSPEARKGTRKVLVKGAAALLSVGDQVKELTVGARKQIGTIVEEAKVEKEHMDLPDFSEMIKNAGESTKAKMNQVFDDMNFPFEKNTSGLSHATEMGEEFIEDSIQNNIRKAPVSKNTKSKAIPKIKKSQTLSQVQNVLSDNAFNTIAGKPPLQ</sequence>
<organism evidence="1 2">
    <name type="scientific">Bacillus methanolicus (strain MGA3 / ATCC 53907)</name>
    <dbReference type="NCBI Taxonomy" id="796606"/>
    <lineage>
        <taxon>Bacteria</taxon>
        <taxon>Bacillati</taxon>
        <taxon>Bacillota</taxon>
        <taxon>Bacilli</taxon>
        <taxon>Bacillales</taxon>
        <taxon>Bacillaceae</taxon>
        <taxon>Bacillus</taxon>
    </lineage>
</organism>
<dbReference type="STRING" id="796606.BMMGA3_11765"/>
<reference evidence="1 2" key="1">
    <citation type="journal article" date="2015" name="BMC Genomics">
        <title>Transcriptome analysis of thermophilic methylotrophic Bacillus methanolicus MGA3 using RNA-sequencing provides detailed insights into its previously uncharted transcriptional landscape.</title>
        <authorList>
            <person name="Irla M."/>
            <person name="Neshat A."/>
            <person name="Brautaset T."/>
            <person name="Ruckert C."/>
            <person name="Kalinowski J."/>
            <person name="Wendisch V.F."/>
        </authorList>
    </citation>
    <scope>NUCLEOTIDE SEQUENCE [LARGE SCALE GENOMIC DNA]</scope>
    <source>
        <strain evidence="2">MGA3 / ATCC 53907</strain>
    </source>
</reference>
<accession>I3EAI7</accession>
<keyword evidence="2" id="KW-1185">Reference proteome</keyword>
<evidence type="ECO:0000313" key="1">
    <source>
        <dbReference type="EMBL" id="AIE60748.1"/>
    </source>
</evidence>
<name>I3EAI7_BACMM</name>
<dbReference type="RefSeq" id="WP_004435717.1">
    <property type="nucleotide sequence ID" value="NZ_ADWW01000002.1"/>
</dbReference>
<proteinExistence type="predicted"/>
<dbReference type="EMBL" id="CP007739">
    <property type="protein sequence ID" value="AIE60748.1"/>
    <property type="molecule type" value="Genomic_DNA"/>
</dbReference>
<gene>
    <name evidence="1" type="ORF">BMMGA3_11765</name>
</gene>
<dbReference type="KEGG" id="bmet:BMMGA3_11765"/>
<dbReference type="AlphaFoldDB" id="I3EAI7"/>
<evidence type="ECO:0000313" key="2">
    <source>
        <dbReference type="Proteomes" id="UP000027602"/>
    </source>
</evidence>
<dbReference type="eggNOG" id="ENOG5033CVV">
    <property type="taxonomic scope" value="Bacteria"/>
</dbReference>